<feature type="transmembrane region" description="Helical" evidence="2">
    <location>
        <begin position="346"/>
        <end position="368"/>
    </location>
</feature>
<keyword evidence="2" id="KW-0812">Transmembrane</keyword>
<comment type="caution">
    <text evidence="3">The sequence shown here is derived from an EMBL/GenBank/DDBJ whole genome shotgun (WGS) entry which is preliminary data.</text>
</comment>
<reference evidence="3 4" key="1">
    <citation type="submission" date="2022-09" db="EMBL/GenBank/DDBJ databases">
        <title>Intensive care unit water sources are persistently colonized with multi-drug resistant bacteria and are the site of extensive horizontal gene transfer of antibiotic resistance genes.</title>
        <authorList>
            <person name="Diorio-Toth L."/>
        </authorList>
    </citation>
    <scope>NUCLEOTIDE SEQUENCE [LARGE SCALE GENOMIC DNA]</scope>
    <source>
        <strain evidence="3 4">GD03967</strain>
    </source>
</reference>
<feature type="region of interest" description="Disordered" evidence="1">
    <location>
        <begin position="170"/>
        <end position="200"/>
    </location>
</feature>
<protein>
    <submittedName>
        <fullName evidence="3">Uncharacterized protein</fullName>
    </submittedName>
</protein>
<dbReference type="Proteomes" id="UP001158644">
    <property type="component" value="Unassembled WGS sequence"/>
</dbReference>
<feature type="transmembrane region" description="Helical" evidence="2">
    <location>
        <begin position="100"/>
        <end position="120"/>
    </location>
</feature>
<proteinExistence type="predicted"/>
<gene>
    <name evidence="3" type="ORF">N5C72_08750</name>
</gene>
<accession>A0ABD4YSK2</accession>
<feature type="transmembrane region" description="Helical" evidence="2">
    <location>
        <begin position="126"/>
        <end position="150"/>
    </location>
</feature>
<dbReference type="EMBL" id="JAOBZK010000008">
    <property type="protein sequence ID" value="MDH1178161.1"/>
    <property type="molecule type" value="Genomic_DNA"/>
</dbReference>
<organism evidence="3 4">
    <name type="scientific">Achromobacter mucicolens</name>
    <dbReference type="NCBI Taxonomy" id="1389922"/>
    <lineage>
        <taxon>Bacteria</taxon>
        <taxon>Pseudomonadati</taxon>
        <taxon>Pseudomonadota</taxon>
        <taxon>Betaproteobacteria</taxon>
        <taxon>Burkholderiales</taxon>
        <taxon>Alcaligenaceae</taxon>
        <taxon>Achromobacter</taxon>
    </lineage>
</organism>
<evidence type="ECO:0000256" key="1">
    <source>
        <dbReference type="SAM" id="MobiDB-lite"/>
    </source>
</evidence>
<feature type="transmembrane region" description="Helical" evidence="2">
    <location>
        <begin position="315"/>
        <end position="334"/>
    </location>
</feature>
<evidence type="ECO:0000313" key="4">
    <source>
        <dbReference type="Proteomes" id="UP001158644"/>
    </source>
</evidence>
<dbReference type="AlphaFoldDB" id="A0ABD4YSK2"/>
<dbReference type="RefSeq" id="WP_279990535.1">
    <property type="nucleotide sequence ID" value="NZ_CP123364.1"/>
</dbReference>
<evidence type="ECO:0000313" key="3">
    <source>
        <dbReference type="EMBL" id="MDH1178161.1"/>
    </source>
</evidence>
<feature type="compositionally biased region" description="Low complexity" evidence="1">
    <location>
        <begin position="171"/>
        <end position="183"/>
    </location>
</feature>
<dbReference type="GeneID" id="92784472"/>
<name>A0ABD4YSK2_9BURK</name>
<keyword evidence="2" id="KW-0472">Membrane</keyword>
<keyword evidence="2" id="KW-1133">Transmembrane helix</keyword>
<sequence>MPHRAARIIEGKIDQIRLATPVRRNDVFLRVGAEILWGSGLDPSHIAQLRAFHDKGTAVRIGVLEAQHGLNRFCWAVPARGDPIAPLTYQTAQRRSGREAAICGAVGVIALGAAWLSGIATLPRVFLMVFALVIALMGLVLAANALHVLWHNRRERPRILASEAQFDPARRPAAMAGTSAAPAAPRPRHEPAALTQDGDPPLLLIRGQLDGITHETRHVHKGPTYGHYRFSIQGRPFLMTVDESLGSWQPFLAQDDAVEMAVNAQPVPGEPHAVYALRNLEDGRAYMCHLRFRAIPGRDTPVGVGMNQRAPLLKAIGGLMLAVWLFLIGLTWFMDPDALQGDFPELALFILGMFLLVWLCFALPLLWLDMRWRMGRPTRRQRITERIYALLGLGTPFAPSQRIEEV</sequence>
<evidence type="ECO:0000256" key="2">
    <source>
        <dbReference type="SAM" id="Phobius"/>
    </source>
</evidence>